<dbReference type="AlphaFoldDB" id="A0A5P9K062"/>
<organism evidence="2 3">
    <name type="scientific">Microvirga thermotolerans</name>
    <dbReference type="NCBI Taxonomy" id="2651334"/>
    <lineage>
        <taxon>Bacteria</taxon>
        <taxon>Pseudomonadati</taxon>
        <taxon>Pseudomonadota</taxon>
        <taxon>Alphaproteobacteria</taxon>
        <taxon>Hyphomicrobiales</taxon>
        <taxon>Methylobacteriaceae</taxon>
        <taxon>Microvirga</taxon>
    </lineage>
</organism>
<dbReference type="Proteomes" id="UP000325614">
    <property type="component" value="Chromosome"/>
</dbReference>
<evidence type="ECO:0000313" key="3">
    <source>
        <dbReference type="Proteomes" id="UP000325614"/>
    </source>
</evidence>
<feature type="chain" id="PRO_5024967702" evidence="1">
    <location>
        <begin position="24"/>
        <end position="103"/>
    </location>
</feature>
<proteinExistence type="predicted"/>
<gene>
    <name evidence="2" type="ORF">GDR74_04850</name>
</gene>
<dbReference type="RefSeq" id="WP_152585239.1">
    <property type="nucleotide sequence ID" value="NZ_CP045423.1"/>
</dbReference>
<sequence>MRYLVAMGFALLAGSAAISSASAAEQGSSSDRARWESQYRTRERTYYREHRLRSYQQSRAGMRQGSNCVTPKGVCWIAEPLSRGRSCTCETRRFGQVEGVIGG</sequence>
<evidence type="ECO:0000256" key="1">
    <source>
        <dbReference type="SAM" id="SignalP"/>
    </source>
</evidence>
<keyword evidence="3" id="KW-1185">Reference proteome</keyword>
<dbReference type="KEGG" id="mico:GDR74_04850"/>
<keyword evidence="1" id="KW-0732">Signal</keyword>
<accession>A0A5P9K062</accession>
<reference evidence="2 3" key="1">
    <citation type="submission" date="2019-10" db="EMBL/GenBank/DDBJ databases">
        <title>Isolation, Identification of Microvirga thermotolerans HR1, a novel thermophilic bacterium and Comparative Genomics of the genus Microvirga.</title>
        <authorList>
            <person name="Li J."/>
            <person name="Zhang W."/>
            <person name="Lin M."/>
            <person name="Wang J."/>
        </authorList>
    </citation>
    <scope>NUCLEOTIDE SEQUENCE [LARGE SCALE GENOMIC DNA]</scope>
    <source>
        <strain evidence="2 3">HR1</strain>
    </source>
</reference>
<feature type="signal peptide" evidence="1">
    <location>
        <begin position="1"/>
        <end position="23"/>
    </location>
</feature>
<name>A0A5P9K062_9HYPH</name>
<evidence type="ECO:0000313" key="2">
    <source>
        <dbReference type="EMBL" id="QFU15594.1"/>
    </source>
</evidence>
<dbReference type="EMBL" id="CP045423">
    <property type="protein sequence ID" value="QFU15594.1"/>
    <property type="molecule type" value="Genomic_DNA"/>
</dbReference>
<protein>
    <submittedName>
        <fullName evidence="2">Uncharacterized protein</fullName>
    </submittedName>
</protein>